<keyword evidence="2" id="KW-0808">Transferase</keyword>
<name>A0ABV7ZWM7_9GAMM</name>
<keyword evidence="3" id="KW-1185">Reference proteome</keyword>
<accession>A0ABV7ZWM7</accession>
<evidence type="ECO:0000313" key="3">
    <source>
        <dbReference type="Proteomes" id="UP001595617"/>
    </source>
</evidence>
<dbReference type="InterPro" id="IPR043131">
    <property type="entry name" value="BCAT-like_N"/>
</dbReference>
<gene>
    <name evidence="2" type="ORF">ACFOOG_09100</name>
</gene>
<dbReference type="SUPFAM" id="SSF56752">
    <property type="entry name" value="D-aminoacid aminotransferase-like PLP-dependent enzymes"/>
    <property type="match status" value="1"/>
</dbReference>
<dbReference type="GO" id="GO:0008483">
    <property type="term" value="F:transaminase activity"/>
    <property type="evidence" value="ECO:0007669"/>
    <property type="project" value="UniProtKB-KW"/>
</dbReference>
<dbReference type="RefSeq" id="WP_380695703.1">
    <property type="nucleotide sequence ID" value="NZ_JBHRYR010000003.1"/>
</dbReference>
<comment type="similarity">
    <text evidence="1">Belongs to the class-IV pyridoxal-phosphate-dependent aminotransferase family.</text>
</comment>
<dbReference type="InterPro" id="IPR050571">
    <property type="entry name" value="Class-IV_PLP-Dep_Aminotrnsfr"/>
</dbReference>
<evidence type="ECO:0000256" key="1">
    <source>
        <dbReference type="ARBA" id="ARBA00009320"/>
    </source>
</evidence>
<dbReference type="EMBL" id="JBHRYR010000003">
    <property type="protein sequence ID" value="MFC3852983.1"/>
    <property type="molecule type" value="Genomic_DNA"/>
</dbReference>
<protein>
    <submittedName>
        <fullName evidence="2">Aminotransferase class IV</fullName>
    </submittedName>
</protein>
<dbReference type="Proteomes" id="UP001595617">
    <property type="component" value="Unassembled WGS sequence"/>
</dbReference>
<dbReference type="InterPro" id="IPR001544">
    <property type="entry name" value="Aminotrans_IV"/>
</dbReference>
<dbReference type="PANTHER" id="PTHR42743">
    <property type="entry name" value="AMINO-ACID AMINOTRANSFERASE"/>
    <property type="match status" value="1"/>
</dbReference>
<dbReference type="Gene3D" id="3.20.10.10">
    <property type="entry name" value="D-amino Acid Aminotransferase, subunit A, domain 2"/>
    <property type="match status" value="1"/>
</dbReference>
<comment type="caution">
    <text evidence="2">The sequence shown here is derived from an EMBL/GenBank/DDBJ whole genome shotgun (WGS) entry which is preliminary data.</text>
</comment>
<dbReference type="InterPro" id="IPR036038">
    <property type="entry name" value="Aminotransferase-like"/>
</dbReference>
<dbReference type="PANTHER" id="PTHR42743:SF13">
    <property type="entry name" value="P-LOOP CONTAINING NUCLEOSIDE TRIPHOSPHATE HYDROLASE PROTEIN"/>
    <property type="match status" value="1"/>
</dbReference>
<keyword evidence="2" id="KW-0032">Aminotransferase</keyword>
<organism evidence="2 3">
    <name type="scientific">Saccharospirillum mangrovi</name>
    <dbReference type="NCBI Taxonomy" id="2161747"/>
    <lineage>
        <taxon>Bacteria</taxon>
        <taxon>Pseudomonadati</taxon>
        <taxon>Pseudomonadota</taxon>
        <taxon>Gammaproteobacteria</taxon>
        <taxon>Oceanospirillales</taxon>
        <taxon>Saccharospirillaceae</taxon>
        <taxon>Saccharospirillum</taxon>
    </lineage>
</organism>
<dbReference type="InterPro" id="IPR043132">
    <property type="entry name" value="BCAT-like_C"/>
</dbReference>
<dbReference type="Gene3D" id="3.30.470.10">
    <property type="match status" value="1"/>
</dbReference>
<evidence type="ECO:0000313" key="2">
    <source>
        <dbReference type="EMBL" id="MFC3852983.1"/>
    </source>
</evidence>
<reference evidence="3" key="1">
    <citation type="journal article" date="2019" name="Int. J. Syst. Evol. Microbiol.">
        <title>The Global Catalogue of Microorganisms (GCM) 10K type strain sequencing project: providing services to taxonomists for standard genome sequencing and annotation.</title>
        <authorList>
            <consortium name="The Broad Institute Genomics Platform"/>
            <consortium name="The Broad Institute Genome Sequencing Center for Infectious Disease"/>
            <person name="Wu L."/>
            <person name="Ma J."/>
        </authorList>
    </citation>
    <scope>NUCLEOTIDE SEQUENCE [LARGE SCALE GENOMIC DNA]</scope>
    <source>
        <strain evidence="3">IBRC 10765</strain>
    </source>
</reference>
<proteinExistence type="inferred from homology"/>
<dbReference type="Pfam" id="PF01063">
    <property type="entry name" value="Aminotran_4"/>
    <property type="match status" value="1"/>
</dbReference>
<sequence length="272" mass="30302">MAHELRFLAGRPVNVGFVSRAELLGQGVFETMRWQGGIPLLPWHIHRLKQGAQQLGYGPDQVATSFLAELEQVTADLELHRQHVVRYQLSHVQAERGYAAKAGDLTSLWQVSDAPQTVVSCVKGVEFDPVAMTTDPLSVSKHVNRLDQVLAAQRCAGKTWLRCDAQGYVREGLSSNLFFSRHGIVYTPRLEHWGVAGVLRAWLIDYLRTQKIPVVIGDFLPSAVLSAESVWLTNAVRGIQLIENMGTTPFSVTSPLVTKVREAVFELFYENP</sequence>